<dbReference type="OrthoDB" id="8418771at2"/>
<reference evidence="1 2" key="1">
    <citation type="submission" date="2016-10" db="EMBL/GenBank/DDBJ databases">
        <authorList>
            <person name="de Groot N.N."/>
        </authorList>
    </citation>
    <scope>NUCLEOTIDE SEQUENCE [LARGE SCALE GENOMIC DNA]</scope>
    <source>
        <strain evidence="1 2">DSM 21668</strain>
    </source>
</reference>
<proteinExistence type="predicted"/>
<dbReference type="EMBL" id="FNGS01000005">
    <property type="protein sequence ID" value="SDM18430.1"/>
    <property type="molecule type" value="Genomic_DNA"/>
</dbReference>
<name>A0A1G9R5P4_9BACT</name>
<evidence type="ECO:0000313" key="1">
    <source>
        <dbReference type="EMBL" id="SDM18430.1"/>
    </source>
</evidence>
<gene>
    <name evidence="1" type="ORF">SAMN04488090_2747</name>
</gene>
<sequence length="102" mass="11413">MAQSSEETLVSVLSSLKDEGFTLDFNLTQDCLECDDIRLHPQDFEIVRTIRLEGESDPDDNLIVYAIESRQGQKGTLLTPYGVYADESRSADLVAKLSVTRE</sequence>
<dbReference type="Proteomes" id="UP000198901">
    <property type="component" value="Unassembled WGS sequence"/>
</dbReference>
<keyword evidence="2" id="KW-1185">Reference proteome</keyword>
<organism evidence="1 2">
    <name type="scientific">Siphonobacter aquaeclarae</name>
    <dbReference type="NCBI Taxonomy" id="563176"/>
    <lineage>
        <taxon>Bacteria</taxon>
        <taxon>Pseudomonadati</taxon>
        <taxon>Bacteroidota</taxon>
        <taxon>Cytophagia</taxon>
        <taxon>Cytophagales</taxon>
        <taxon>Cytophagaceae</taxon>
        <taxon>Siphonobacter</taxon>
    </lineage>
</organism>
<evidence type="ECO:0008006" key="3">
    <source>
        <dbReference type="Google" id="ProtNLM"/>
    </source>
</evidence>
<accession>A0A1G9R5P4</accession>
<dbReference type="RefSeq" id="WP_093203134.1">
    <property type="nucleotide sequence ID" value="NZ_FNGS01000005.1"/>
</dbReference>
<dbReference type="STRING" id="563176.SAMN04488090_2747"/>
<dbReference type="AlphaFoldDB" id="A0A1G9R5P4"/>
<evidence type="ECO:0000313" key="2">
    <source>
        <dbReference type="Proteomes" id="UP000198901"/>
    </source>
</evidence>
<protein>
    <recommendedName>
        <fullName evidence="3">Phosphoribosylpyrophosphate synthetase</fullName>
    </recommendedName>
</protein>